<dbReference type="EMBL" id="CP093547">
    <property type="protein sequence ID" value="UNP31823.1"/>
    <property type="molecule type" value="Genomic_DNA"/>
</dbReference>
<evidence type="ECO:0000313" key="1">
    <source>
        <dbReference type="EMBL" id="UNP31823.1"/>
    </source>
</evidence>
<protein>
    <submittedName>
        <fullName evidence="1">Uncharacterized protein</fullName>
    </submittedName>
</protein>
<organism evidence="1 2">
    <name type="scientific">Lysobacter gummosus</name>
    <dbReference type="NCBI Taxonomy" id="262324"/>
    <lineage>
        <taxon>Bacteria</taxon>
        <taxon>Pseudomonadati</taxon>
        <taxon>Pseudomonadota</taxon>
        <taxon>Gammaproteobacteria</taxon>
        <taxon>Lysobacterales</taxon>
        <taxon>Lysobacteraceae</taxon>
        <taxon>Lysobacter</taxon>
    </lineage>
</organism>
<accession>A0ABY3XJL1</accession>
<dbReference type="Proteomes" id="UP000829194">
    <property type="component" value="Chromosome"/>
</dbReference>
<dbReference type="RefSeq" id="WP_057942924.1">
    <property type="nucleotide sequence ID" value="NZ_CP011131.1"/>
</dbReference>
<name>A0ABY3XJL1_9GAMM</name>
<gene>
    <name evidence="1" type="ORF">MOV92_11465</name>
</gene>
<proteinExistence type="predicted"/>
<reference evidence="1 2" key="1">
    <citation type="submission" date="2022-03" db="EMBL/GenBank/DDBJ databases">
        <title>Complete genome sequence of Lysobacter capsici VKM B-2533 and Lysobacter gummosus 10.1.1, promising sources of lytic agents.</title>
        <authorList>
            <person name="Tarlachkov S.V."/>
            <person name="Kudryakova I.V."/>
            <person name="Afoshin A.S."/>
            <person name="Leontyevskaya E.A."/>
            <person name="Leontyevskaya N.V."/>
        </authorList>
    </citation>
    <scope>NUCLEOTIDE SEQUENCE [LARGE SCALE GENOMIC DNA]</scope>
    <source>
        <strain evidence="1 2">10.1.1</strain>
    </source>
</reference>
<sequence>MPPSPTRSSRQLSTIVHASPFVMAQRLMDMALATQPPSGRDQREWNRMFSEKGSAAVEAWWAMVNAMWLAPMSSSAWTLWPNPWQYWTGLAHAGDRILAEGLKPVARTVSANRTRLARRGSSRR</sequence>
<evidence type="ECO:0000313" key="2">
    <source>
        <dbReference type="Proteomes" id="UP000829194"/>
    </source>
</evidence>
<keyword evidence="2" id="KW-1185">Reference proteome</keyword>